<dbReference type="OrthoDB" id="691673at2759"/>
<evidence type="ECO:0000256" key="1">
    <source>
        <dbReference type="ARBA" id="ARBA00004123"/>
    </source>
</evidence>
<dbReference type="GO" id="GO:0003677">
    <property type="term" value="F:DNA binding"/>
    <property type="evidence" value="ECO:0007669"/>
    <property type="project" value="UniProtKB-KW"/>
</dbReference>
<dbReference type="CDD" id="cd12203">
    <property type="entry name" value="GT1"/>
    <property type="match status" value="1"/>
</dbReference>
<comment type="caution">
    <text evidence="8">The sequence shown here is derived from an EMBL/GenBank/DDBJ whole genome shotgun (WGS) entry which is preliminary data.</text>
</comment>
<dbReference type="FunFam" id="1.10.10.60:FF:000032">
    <property type="entry name" value="Zinc finger and SCAN domain-containing 20"/>
    <property type="match status" value="1"/>
</dbReference>
<evidence type="ECO:0000313" key="9">
    <source>
        <dbReference type="Proteomes" id="UP000734854"/>
    </source>
</evidence>
<evidence type="ECO:0000256" key="6">
    <source>
        <dbReference type="SAM" id="MobiDB-lite"/>
    </source>
</evidence>
<proteinExistence type="predicted"/>
<dbReference type="InterPro" id="IPR044822">
    <property type="entry name" value="Myb_DNA-bind_4"/>
</dbReference>
<dbReference type="InterPro" id="IPR001005">
    <property type="entry name" value="SANT/Myb"/>
</dbReference>
<comment type="subcellular location">
    <subcellularLocation>
        <location evidence="1">Nucleus</location>
    </subcellularLocation>
</comment>
<evidence type="ECO:0000256" key="4">
    <source>
        <dbReference type="ARBA" id="ARBA00023163"/>
    </source>
</evidence>
<feature type="region of interest" description="Disordered" evidence="6">
    <location>
        <begin position="28"/>
        <end position="53"/>
    </location>
</feature>
<accession>A0A8J5H6A0</accession>
<evidence type="ECO:0000259" key="7">
    <source>
        <dbReference type="PROSITE" id="PS50090"/>
    </source>
</evidence>
<feature type="region of interest" description="Disordered" evidence="6">
    <location>
        <begin position="153"/>
        <end position="186"/>
    </location>
</feature>
<dbReference type="PANTHER" id="PTHR21654">
    <property type="entry name" value="FI21293P1"/>
    <property type="match status" value="1"/>
</dbReference>
<feature type="domain" description="Myb-like" evidence="7">
    <location>
        <begin position="50"/>
        <end position="114"/>
    </location>
</feature>
<organism evidence="8 9">
    <name type="scientific">Zingiber officinale</name>
    <name type="common">Ginger</name>
    <name type="synonym">Amomum zingiber</name>
    <dbReference type="NCBI Taxonomy" id="94328"/>
    <lineage>
        <taxon>Eukaryota</taxon>
        <taxon>Viridiplantae</taxon>
        <taxon>Streptophyta</taxon>
        <taxon>Embryophyta</taxon>
        <taxon>Tracheophyta</taxon>
        <taxon>Spermatophyta</taxon>
        <taxon>Magnoliopsida</taxon>
        <taxon>Liliopsida</taxon>
        <taxon>Zingiberales</taxon>
        <taxon>Zingiberaceae</taxon>
        <taxon>Zingiber</taxon>
    </lineage>
</organism>
<evidence type="ECO:0000313" key="8">
    <source>
        <dbReference type="EMBL" id="KAG6517514.1"/>
    </source>
</evidence>
<evidence type="ECO:0000256" key="3">
    <source>
        <dbReference type="ARBA" id="ARBA00023125"/>
    </source>
</evidence>
<dbReference type="Proteomes" id="UP000734854">
    <property type="component" value="Unassembled WGS sequence"/>
</dbReference>
<dbReference type="GO" id="GO:0005634">
    <property type="term" value="C:nucleus"/>
    <property type="evidence" value="ECO:0007669"/>
    <property type="project" value="UniProtKB-SubCell"/>
</dbReference>
<keyword evidence="5" id="KW-0539">Nucleus</keyword>
<reference evidence="8 9" key="1">
    <citation type="submission" date="2020-08" db="EMBL/GenBank/DDBJ databases">
        <title>Plant Genome Project.</title>
        <authorList>
            <person name="Zhang R.-G."/>
        </authorList>
    </citation>
    <scope>NUCLEOTIDE SEQUENCE [LARGE SCALE GENOMIC DNA]</scope>
    <source>
        <tissue evidence="8">Rhizome</tissue>
    </source>
</reference>
<dbReference type="AlphaFoldDB" id="A0A8J5H6A0"/>
<protein>
    <recommendedName>
        <fullName evidence="7">Myb-like domain-containing protein</fullName>
    </recommendedName>
</protein>
<dbReference type="PANTHER" id="PTHR21654:SF84">
    <property type="entry name" value="SI:DKEY-66I24.7"/>
    <property type="match status" value="1"/>
</dbReference>
<evidence type="ECO:0000256" key="2">
    <source>
        <dbReference type="ARBA" id="ARBA00023015"/>
    </source>
</evidence>
<dbReference type="Pfam" id="PF13837">
    <property type="entry name" value="Myb_DNA-bind_4"/>
    <property type="match status" value="1"/>
</dbReference>
<dbReference type="GO" id="GO:0006355">
    <property type="term" value="P:regulation of DNA-templated transcription"/>
    <property type="evidence" value="ECO:0007669"/>
    <property type="project" value="UniProtKB-ARBA"/>
</dbReference>
<keyword evidence="9" id="KW-1185">Reference proteome</keyword>
<keyword evidence="3" id="KW-0238">DNA-binding</keyword>
<name>A0A8J5H6A0_ZINOF</name>
<keyword evidence="2" id="KW-0805">Transcription regulation</keyword>
<evidence type="ECO:0000256" key="5">
    <source>
        <dbReference type="ARBA" id="ARBA00023242"/>
    </source>
</evidence>
<feature type="region of interest" description="Disordered" evidence="6">
    <location>
        <begin position="278"/>
        <end position="298"/>
    </location>
</feature>
<dbReference type="EMBL" id="JACMSC010000006">
    <property type="protein sequence ID" value="KAG6517514.1"/>
    <property type="molecule type" value="Genomic_DNA"/>
</dbReference>
<sequence length="315" mass="36732">MMLGGDGDGDALGRRMAVLAGIPLQVNPPPEGMVGRSGRGGRQLPSPLRGEGEREIPWGEQETRDLIAIRADLERGHPKARGYRTLWEAVADAMRDRGYLRSPDQCKCKWKNLVNRYKGTETADPQIGRQCPFFDELNAVFVERAKSMRRLLLESESGASQPKKKLKRPDGDRFSDVFFDEDEDEHSIDDELLPRSRTKKTGMARARQQQQQQQQHRATTWAGVEELLQEVLQQQRRMEAEWREMVERRAEERRAMEQEWRGAMRELEQERAVLEQAWREREEREEQRREREERRAEKTEALLAALVDKLINDDE</sequence>
<gene>
    <name evidence="8" type="ORF">ZIOFF_020906</name>
</gene>
<dbReference type="PROSITE" id="PS50090">
    <property type="entry name" value="MYB_LIKE"/>
    <property type="match status" value="1"/>
</dbReference>
<keyword evidence="4" id="KW-0804">Transcription</keyword>